<reference evidence="1 2" key="1">
    <citation type="submission" date="2023-02" db="EMBL/GenBank/DDBJ databases">
        <title>LHISI_Scaffold_Assembly.</title>
        <authorList>
            <person name="Stuart O.P."/>
            <person name="Cleave R."/>
            <person name="Magrath M.J.L."/>
            <person name="Mikheyev A.S."/>
        </authorList>
    </citation>
    <scope>NUCLEOTIDE SEQUENCE [LARGE SCALE GENOMIC DNA]</scope>
    <source>
        <strain evidence="1">Daus_M_001</strain>
        <tissue evidence="1">Leg muscle</tissue>
    </source>
</reference>
<accession>A0ABQ9HDB7</accession>
<comment type="caution">
    <text evidence="1">The sequence shown here is derived from an EMBL/GenBank/DDBJ whole genome shotgun (WGS) entry which is preliminary data.</text>
</comment>
<organism evidence="1 2">
    <name type="scientific">Dryococelus australis</name>
    <dbReference type="NCBI Taxonomy" id="614101"/>
    <lineage>
        <taxon>Eukaryota</taxon>
        <taxon>Metazoa</taxon>
        <taxon>Ecdysozoa</taxon>
        <taxon>Arthropoda</taxon>
        <taxon>Hexapoda</taxon>
        <taxon>Insecta</taxon>
        <taxon>Pterygota</taxon>
        <taxon>Neoptera</taxon>
        <taxon>Polyneoptera</taxon>
        <taxon>Phasmatodea</taxon>
        <taxon>Verophasmatodea</taxon>
        <taxon>Anareolatae</taxon>
        <taxon>Phasmatidae</taxon>
        <taxon>Eurycanthinae</taxon>
        <taxon>Dryococelus</taxon>
    </lineage>
</organism>
<sequence>MPHSPRRQRYSKKNREALKVAYEDTGANIVCILLERLLDIKRQRCSSMEQYVAKILGVVQEVNDAGCKLEHTLIAIILLRGLTSEFQPLRITLQTSSVQITTDYAKGKLLQQKYTPRGRGDTLDQAFFAQNRGRNNQDVIQKKKQKQLLHLWEAWASHC</sequence>
<evidence type="ECO:0000313" key="2">
    <source>
        <dbReference type="Proteomes" id="UP001159363"/>
    </source>
</evidence>
<dbReference type="Pfam" id="PF14223">
    <property type="entry name" value="Retrotran_gag_2"/>
    <property type="match status" value="1"/>
</dbReference>
<dbReference type="Proteomes" id="UP001159363">
    <property type="component" value="Chromosome 5"/>
</dbReference>
<evidence type="ECO:0000313" key="1">
    <source>
        <dbReference type="EMBL" id="KAJ8882281.1"/>
    </source>
</evidence>
<keyword evidence="2" id="KW-1185">Reference proteome</keyword>
<protein>
    <submittedName>
        <fullName evidence="1">Uncharacterized protein</fullName>
    </submittedName>
</protein>
<proteinExistence type="predicted"/>
<name>A0ABQ9HDB7_9NEOP</name>
<dbReference type="EMBL" id="JARBHB010000006">
    <property type="protein sequence ID" value="KAJ8882281.1"/>
    <property type="molecule type" value="Genomic_DNA"/>
</dbReference>
<gene>
    <name evidence="1" type="ORF">PR048_018769</name>
</gene>